<dbReference type="InterPro" id="IPR052702">
    <property type="entry name" value="MscS-like_channel"/>
</dbReference>
<keyword evidence="3" id="KW-1003">Cell membrane</keyword>
<accession>A0ABT7IJF7</accession>
<name>A0ABT7IJF7_9GAMM</name>
<protein>
    <submittedName>
        <fullName evidence="12">Mechanosensitive ion channel</fullName>
    </submittedName>
</protein>
<evidence type="ECO:0000256" key="7">
    <source>
        <dbReference type="SAM" id="Phobius"/>
    </source>
</evidence>
<feature type="domain" description="Mechanosensitive ion channel transmembrane helices 2/3" evidence="11">
    <location>
        <begin position="109"/>
        <end position="150"/>
    </location>
</feature>
<sequence>MPEMDLQDISGQSRALLRILAGALIAVGLWMLWANVFPAFRFLDEIVLWTVAPLTEGGPALAVTLEDLLVSLLLGVATVMAARNLPGTLEVALLSRMNLAPGSGYAITTLVTYIIVIIGVVVTLGALGAQWSKLQWLVAALGVGLGFGLQEIVANFVSGIIILFERPIRVGDTVTVGGNTGTVARIRIRATTLIDWDRKEQIIPNKTFVTQDITNWTLSDPIIRVIVRVGVAYGSDIDTVHDLLNEVATANNRVVTDPPPAVFCVALADSGINFEMRVFANSMLDIMPLSHELYAAITRTLGEAGIEIPFPQRDIHIRTEAQGARGNERKDD</sequence>
<evidence type="ECO:0000256" key="2">
    <source>
        <dbReference type="ARBA" id="ARBA00008017"/>
    </source>
</evidence>
<keyword evidence="5 7" id="KW-1133">Transmembrane helix</keyword>
<feature type="domain" description="Mechanosensitive ion channel inner membrane" evidence="9">
    <location>
        <begin position="2"/>
        <end position="49"/>
    </location>
</feature>
<gene>
    <name evidence="12" type="ORF">QPM17_19320</name>
</gene>
<dbReference type="RefSeq" id="WP_285392967.1">
    <property type="nucleotide sequence ID" value="NZ_JASSVS010000012.1"/>
</dbReference>
<keyword evidence="13" id="KW-1185">Reference proteome</keyword>
<proteinExistence type="inferred from homology"/>
<reference evidence="12 13" key="1">
    <citation type="submission" date="2023-06" db="EMBL/GenBank/DDBJ databases">
        <title>Marinobacter azerbaijanicus a moderately halophilic, isolated from Urmia Lake in Azerbaijan region of Iran.</title>
        <authorList>
            <person name="Sanchez-Porro C."/>
            <person name="Aghdam E.M."/>
            <person name="Saheb S.M."/>
            <person name="Tarhriz V."/>
            <person name="Kazemi E."/>
            <person name="Ammozegar M.A."/>
            <person name="Ventosa A."/>
            <person name="Hejazi M.S."/>
        </authorList>
    </citation>
    <scope>NUCLEOTIDE SEQUENCE [LARGE SCALE GENOMIC DNA]</scope>
    <source>
        <strain evidence="12 13">TBZ242</strain>
    </source>
</reference>
<dbReference type="SUPFAM" id="SSF82861">
    <property type="entry name" value="Mechanosensitive channel protein MscS (YggB), transmembrane region"/>
    <property type="match status" value="1"/>
</dbReference>
<feature type="domain" description="Mechanosensitive ion channel MscS C-terminal" evidence="10">
    <location>
        <begin position="226"/>
        <end position="308"/>
    </location>
</feature>
<evidence type="ECO:0000313" key="13">
    <source>
        <dbReference type="Proteomes" id="UP001227964"/>
    </source>
</evidence>
<keyword evidence="6 7" id="KW-0472">Membrane</keyword>
<evidence type="ECO:0000256" key="3">
    <source>
        <dbReference type="ARBA" id="ARBA00022475"/>
    </source>
</evidence>
<evidence type="ECO:0000259" key="8">
    <source>
        <dbReference type="Pfam" id="PF00924"/>
    </source>
</evidence>
<feature type="domain" description="Mechanosensitive ion channel MscS" evidence="8">
    <location>
        <begin position="152"/>
        <end position="217"/>
    </location>
</feature>
<evidence type="ECO:0000256" key="5">
    <source>
        <dbReference type="ARBA" id="ARBA00022989"/>
    </source>
</evidence>
<comment type="subcellular location">
    <subcellularLocation>
        <location evidence="1">Cell membrane</location>
        <topology evidence="1">Multi-pass membrane protein</topology>
    </subcellularLocation>
</comment>
<dbReference type="Pfam" id="PF12794">
    <property type="entry name" value="MscS_TM"/>
    <property type="match status" value="1"/>
</dbReference>
<comment type="similarity">
    <text evidence="2">Belongs to the MscS (TC 1.A.23) family.</text>
</comment>
<dbReference type="SUPFAM" id="SSF82689">
    <property type="entry name" value="Mechanosensitive channel protein MscS (YggB), C-terminal domain"/>
    <property type="match status" value="1"/>
</dbReference>
<feature type="transmembrane region" description="Helical" evidence="7">
    <location>
        <begin position="134"/>
        <end position="164"/>
    </location>
</feature>
<dbReference type="Gene3D" id="2.30.30.60">
    <property type="match status" value="1"/>
</dbReference>
<evidence type="ECO:0000256" key="1">
    <source>
        <dbReference type="ARBA" id="ARBA00004651"/>
    </source>
</evidence>
<keyword evidence="4 7" id="KW-0812">Transmembrane</keyword>
<dbReference type="InterPro" id="IPR011066">
    <property type="entry name" value="MscS_channel_C_sf"/>
</dbReference>
<dbReference type="InterPro" id="IPR025692">
    <property type="entry name" value="MscS_IM_dom1"/>
</dbReference>
<dbReference type="InterPro" id="IPR006685">
    <property type="entry name" value="MscS_channel_2nd"/>
</dbReference>
<comment type="caution">
    <text evidence="12">The sequence shown here is derived from an EMBL/GenBank/DDBJ whole genome shotgun (WGS) entry which is preliminary data.</text>
</comment>
<evidence type="ECO:0000259" key="10">
    <source>
        <dbReference type="Pfam" id="PF21082"/>
    </source>
</evidence>
<dbReference type="EMBL" id="JASSVS010000012">
    <property type="protein sequence ID" value="MDL0433293.1"/>
    <property type="molecule type" value="Genomic_DNA"/>
</dbReference>
<evidence type="ECO:0000313" key="12">
    <source>
        <dbReference type="EMBL" id="MDL0433293.1"/>
    </source>
</evidence>
<evidence type="ECO:0000259" key="11">
    <source>
        <dbReference type="Pfam" id="PF21088"/>
    </source>
</evidence>
<dbReference type="PANTHER" id="PTHR30347:SF1">
    <property type="entry name" value="MECHANOSENSITIVE CHANNEL MSCK"/>
    <property type="match status" value="1"/>
</dbReference>
<dbReference type="SUPFAM" id="SSF50182">
    <property type="entry name" value="Sm-like ribonucleoproteins"/>
    <property type="match status" value="1"/>
</dbReference>
<dbReference type="Pfam" id="PF21088">
    <property type="entry name" value="MS_channel_1st"/>
    <property type="match status" value="1"/>
</dbReference>
<dbReference type="InterPro" id="IPR010920">
    <property type="entry name" value="LSM_dom_sf"/>
</dbReference>
<dbReference type="Pfam" id="PF21082">
    <property type="entry name" value="MS_channel_3rd"/>
    <property type="match status" value="1"/>
</dbReference>
<feature type="transmembrane region" description="Helical" evidence="7">
    <location>
        <begin position="103"/>
        <end position="128"/>
    </location>
</feature>
<organism evidence="12 13">
    <name type="scientific">Marinobacter azerbaijanicus</name>
    <dbReference type="NCBI Taxonomy" id="3050455"/>
    <lineage>
        <taxon>Bacteria</taxon>
        <taxon>Pseudomonadati</taxon>
        <taxon>Pseudomonadota</taxon>
        <taxon>Gammaproteobacteria</taxon>
        <taxon>Pseudomonadales</taxon>
        <taxon>Marinobacteraceae</taxon>
        <taxon>Marinobacter</taxon>
    </lineage>
</organism>
<dbReference type="PANTHER" id="PTHR30347">
    <property type="entry name" value="POTASSIUM CHANNEL RELATED"/>
    <property type="match status" value="1"/>
</dbReference>
<evidence type="ECO:0000259" key="9">
    <source>
        <dbReference type="Pfam" id="PF12794"/>
    </source>
</evidence>
<evidence type="ECO:0000256" key="4">
    <source>
        <dbReference type="ARBA" id="ARBA00022692"/>
    </source>
</evidence>
<dbReference type="InterPro" id="IPR011014">
    <property type="entry name" value="MscS_channel_TM-2"/>
</dbReference>
<dbReference type="Gene3D" id="1.10.287.1260">
    <property type="match status" value="1"/>
</dbReference>
<dbReference type="Proteomes" id="UP001227964">
    <property type="component" value="Unassembled WGS sequence"/>
</dbReference>
<dbReference type="InterPro" id="IPR023408">
    <property type="entry name" value="MscS_beta-dom_sf"/>
</dbReference>
<evidence type="ECO:0000256" key="6">
    <source>
        <dbReference type="ARBA" id="ARBA00023136"/>
    </source>
</evidence>
<dbReference type="InterPro" id="IPR049278">
    <property type="entry name" value="MS_channel_C"/>
</dbReference>
<feature type="transmembrane region" description="Helical" evidence="7">
    <location>
        <begin position="20"/>
        <end position="40"/>
    </location>
</feature>
<dbReference type="InterPro" id="IPR049142">
    <property type="entry name" value="MS_channel_1st"/>
</dbReference>
<dbReference type="Pfam" id="PF00924">
    <property type="entry name" value="MS_channel_2nd"/>
    <property type="match status" value="1"/>
</dbReference>
<dbReference type="Gene3D" id="3.30.70.100">
    <property type="match status" value="1"/>
</dbReference>